<keyword evidence="1" id="KW-0472">Membrane</keyword>
<proteinExistence type="predicted"/>
<sequence length="161" mass="18390">MKKKGSALLIVIIVMMVVFTLAAYMIDTSIKSNRQALGTYYKTKAYYSAETGMYDFINIINEDIHENIDNDNLSIYAGKTITNYYNNSGLYDDNMEVYKARLVKDVSISVIDNYTKKYTFQIYSSGNYSSQGCIIIADVSIVYVNNNYESYSIDSKKIYKS</sequence>
<evidence type="ECO:0000256" key="1">
    <source>
        <dbReference type="SAM" id="Phobius"/>
    </source>
</evidence>
<evidence type="ECO:0000313" key="3">
    <source>
        <dbReference type="Proteomes" id="UP001564657"/>
    </source>
</evidence>
<protein>
    <submittedName>
        <fullName evidence="2">Pilus assembly PilX N-terminal domain-containing protein</fullName>
    </submittedName>
</protein>
<name>A0ABV4BNR3_9CLOT</name>
<keyword evidence="1" id="KW-1133">Transmembrane helix</keyword>
<dbReference type="RefSeq" id="WP_369703764.1">
    <property type="nucleotide sequence ID" value="NZ_JBGEWD010000005.1"/>
</dbReference>
<dbReference type="EMBL" id="JBGEWD010000005">
    <property type="protein sequence ID" value="MEY7999872.1"/>
    <property type="molecule type" value="Genomic_DNA"/>
</dbReference>
<reference evidence="2 3" key="1">
    <citation type="submission" date="2024-08" db="EMBL/GenBank/DDBJ databases">
        <title>Clostridium lapicellarii sp. nov., and Clostridium renhuaiense sp. nov., two species isolated from the mud in a fermentation cellar used for producing sauce-flavour Chinese liquors.</title>
        <authorList>
            <person name="Yang F."/>
            <person name="Wang H."/>
            <person name="Chen L.Q."/>
            <person name="Zhou N."/>
            <person name="Lu J.J."/>
            <person name="Pu X.X."/>
            <person name="Wan B."/>
            <person name="Wang L."/>
            <person name="Liu S.J."/>
        </authorList>
    </citation>
    <scope>NUCLEOTIDE SEQUENCE [LARGE SCALE GENOMIC DNA]</scope>
    <source>
        <strain evidence="2 3">MT-5</strain>
    </source>
</reference>
<accession>A0ABV4BNR3</accession>
<dbReference type="Proteomes" id="UP001564657">
    <property type="component" value="Unassembled WGS sequence"/>
</dbReference>
<evidence type="ECO:0000313" key="2">
    <source>
        <dbReference type="EMBL" id="MEY7999872.1"/>
    </source>
</evidence>
<feature type="transmembrane region" description="Helical" evidence="1">
    <location>
        <begin position="7"/>
        <end position="26"/>
    </location>
</feature>
<keyword evidence="1" id="KW-0812">Transmembrane</keyword>
<comment type="caution">
    <text evidence="2">The sequence shown here is derived from an EMBL/GenBank/DDBJ whole genome shotgun (WGS) entry which is preliminary data.</text>
</comment>
<keyword evidence="3" id="KW-1185">Reference proteome</keyword>
<organism evidence="2 3">
    <name type="scientific">Clostridium moutaii</name>
    <dbReference type="NCBI Taxonomy" id="3240932"/>
    <lineage>
        <taxon>Bacteria</taxon>
        <taxon>Bacillati</taxon>
        <taxon>Bacillota</taxon>
        <taxon>Clostridia</taxon>
        <taxon>Eubacteriales</taxon>
        <taxon>Clostridiaceae</taxon>
        <taxon>Clostridium</taxon>
    </lineage>
</organism>
<gene>
    <name evidence="2" type="ORF">AB8U03_06635</name>
</gene>